<evidence type="ECO:0000256" key="4">
    <source>
        <dbReference type="ARBA" id="ARBA00022729"/>
    </source>
</evidence>
<dbReference type="InterPro" id="IPR055096">
    <property type="entry name" value="Ig_NUP210_1st"/>
</dbReference>
<dbReference type="InterPro" id="IPR055099">
    <property type="entry name" value="Ig_NUP210_7th"/>
</dbReference>
<dbReference type="SUPFAM" id="SSF49373">
    <property type="entry name" value="Invasin/intimin cell-adhesion fragments"/>
    <property type="match status" value="1"/>
</dbReference>
<dbReference type="PANTHER" id="PTHR23019:SF2">
    <property type="entry name" value="NUCLEAR PORE MEMBRANE GLYCOPROTEIN 210"/>
    <property type="match status" value="1"/>
</dbReference>
<keyword evidence="3 10" id="KW-0812">Transmembrane</keyword>
<keyword evidence="4 11" id="KW-0732">Signal</keyword>
<dbReference type="Pfam" id="PF26181">
    <property type="entry name" value="Ig_NUP210_13th"/>
    <property type="match status" value="1"/>
</dbReference>
<dbReference type="InterPro" id="IPR057586">
    <property type="entry name" value="Ig_NUP210_16th"/>
</dbReference>
<organism evidence="13 14">
    <name type="scientific">Sus scrofa</name>
    <name type="common">Pig</name>
    <dbReference type="NCBI Taxonomy" id="9823"/>
    <lineage>
        <taxon>Eukaryota</taxon>
        <taxon>Metazoa</taxon>
        <taxon>Chordata</taxon>
        <taxon>Craniata</taxon>
        <taxon>Vertebrata</taxon>
        <taxon>Euteleostomi</taxon>
        <taxon>Mammalia</taxon>
        <taxon>Eutheria</taxon>
        <taxon>Laurasiatheria</taxon>
        <taxon>Artiodactyla</taxon>
        <taxon>Suina</taxon>
        <taxon>Suidae</taxon>
        <taxon>Sus</taxon>
    </lineage>
</organism>
<feature type="region of interest" description="Disordered" evidence="9">
    <location>
        <begin position="827"/>
        <end position="869"/>
    </location>
</feature>
<evidence type="ECO:0000256" key="11">
    <source>
        <dbReference type="SAM" id="SignalP"/>
    </source>
</evidence>
<dbReference type="InterPro" id="IPR003343">
    <property type="entry name" value="Big_2"/>
</dbReference>
<dbReference type="Pfam" id="PF22969">
    <property type="entry name" value="Ig_NUP210_2nd"/>
    <property type="match status" value="1"/>
</dbReference>
<dbReference type="Pfam" id="PF22963">
    <property type="entry name" value="Ig_NUP210_3rd"/>
    <property type="match status" value="1"/>
</dbReference>
<keyword evidence="5 10" id="KW-1133">Transmembrane helix</keyword>
<dbReference type="Pfam" id="PF24902">
    <property type="entry name" value="Ig_NUP210_9th"/>
    <property type="match status" value="1"/>
</dbReference>
<feature type="region of interest" description="Disordered" evidence="9">
    <location>
        <begin position="1852"/>
        <end position="1877"/>
    </location>
</feature>
<dbReference type="Pfam" id="PF26183">
    <property type="entry name" value="Ig_NUP210_14th"/>
    <property type="match status" value="1"/>
</dbReference>
<accession>A0A8D0VD50</accession>
<evidence type="ECO:0000256" key="3">
    <source>
        <dbReference type="ARBA" id="ARBA00022692"/>
    </source>
</evidence>
<evidence type="ECO:0000256" key="7">
    <source>
        <dbReference type="ARBA" id="ARBA00023180"/>
    </source>
</evidence>
<dbReference type="Pfam" id="PF25354">
    <property type="entry name" value="Ig_NUP210_16th"/>
    <property type="match status" value="1"/>
</dbReference>
<protein>
    <recommendedName>
        <fullName evidence="12">BIG2 domain-containing protein</fullName>
    </recommendedName>
</protein>
<name>A0A8D0VD50_PIG</name>
<dbReference type="InterPro" id="IPR055097">
    <property type="entry name" value="Ig_NUP210_2nd"/>
</dbReference>
<dbReference type="Pfam" id="PF22957">
    <property type="entry name" value="NUP210_Ig"/>
    <property type="match status" value="1"/>
</dbReference>
<dbReference type="Proteomes" id="UP000694570">
    <property type="component" value="Unplaced"/>
</dbReference>
<dbReference type="Pfam" id="PF22959">
    <property type="entry name" value="Ig_NUP210_15th"/>
    <property type="match status" value="1"/>
</dbReference>
<dbReference type="GO" id="GO:0031965">
    <property type="term" value="C:nuclear membrane"/>
    <property type="evidence" value="ECO:0007669"/>
    <property type="project" value="UniProtKB-SubCell"/>
</dbReference>
<dbReference type="Pfam" id="PF02368">
    <property type="entry name" value="Big_2"/>
    <property type="match status" value="1"/>
</dbReference>
<evidence type="ECO:0000256" key="5">
    <source>
        <dbReference type="ARBA" id="ARBA00022989"/>
    </source>
</evidence>
<keyword evidence="7" id="KW-0325">Glycoprotein</keyword>
<evidence type="ECO:0000256" key="2">
    <source>
        <dbReference type="ARBA" id="ARBA00007313"/>
    </source>
</evidence>
<evidence type="ECO:0000256" key="6">
    <source>
        <dbReference type="ARBA" id="ARBA00023136"/>
    </source>
</evidence>
<dbReference type="InterPro" id="IPR056897">
    <property type="entry name" value="Ig_NUP210_4th"/>
</dbReference>
<feature type="domain" description="BIG2" evidence="12">
    <location>
        <begin position="1074"/>
        <end position="1149"/>
    </location>
</feature>
<dbReference type="InterPro" id="IPR055094">
    <property type="entry name" value="NUP210_Ig15"/>
</dbReference>
<dbReference type="PANTHER" id="PTHR23019">
    <property type="entry name" value="NUCLEAR PORE MEMBRANE GLYCOPROTEIN GP210-RELATED"/>
    <property type="match status" value="1"/>
</dbReference>
<dbReference type="Pfam" id="PF26184">
    <property type="entry name" value="Ig_NUP210_8th"/>
    <property type="match status" value="1"/>
</dbReference>
<evidence type="ECO:0000256" key="10">
    <source>
        <dbReference type="SAM" id="Phobius"/>
    </source>
</evidence>
<dbReference type="Pfam" id="PF22967">
    <property type="entry name" value="Ig_NUP210_1st"/>
    <property type="match status" value="1"/>
</dbReference>
<dbReference type="Pfam" id="PF24991">
    <property type="entry name" value="Ig_NUP210_4th"/>
    <property type="match status" value="1"/>
</dbReference>
<feature type="chain" id="PRO_5034194715" description="BIG2 domain-containing protein" evidence="11">
    <location>
        <begin position="28"/>
        <end position="1877"/>
    </location>
</feature>
<feature type="signal peptide" evidence="11">
    <location>
        <begin position="1"/>
        <end position="27"/>
    </location>
</feature>
<evidence type="ECO:0000256" key="8">
    <source>
        <dbReference type="ARBA" id="ARBA00023242"/>
    </source>
</evidence>
<keyword evidence="6 10" id="KW-0472">Membrane</keyword>
<evidence type="ECO:0000259" key="12">
    <source>
        <dbReference type="SMART" id="SM00635"/>
    </source>
</evidence>
<dbReference type="InterPro" id="IPR045197">
    <property type="entry name" value="NUP210-like"/>
</dbReference>
<feature type="transmembrane region" description="Helical" evidence="10">
    <location>
        <begin position="1760"/>
        <end position="1779"/>
    </location>
</feature>
<sequence length="1877" mass="202892">MAARARGLWPLLLVLSGLLALGPSVPAAKLNIPKVLLPFTRATRVNFTLEASEGCYRWSSTRPEVAGIEPLGLEEQQCSQKAVVQARLSQPARLTSIIFAEDITTGQVLRCDAIVDLIHGIQIVSTTRELYLEDSPLELKVQALDSEGNTFSTLAGLVFDWTIVKDTEADGYSDTHNALRILPFLESTYIPPSYISEMEKAAKQGDTILVSGMKTGSSKLKARIQEAVYKNVPPAEVRLLILENILLNPAYDVYLMVGTSIRYKVQKIRQGKIAELSMPSDQYELQLQDNVWGPEGDPGRPVAVLAQDTSTVTAVQLGQSSLVLGIRMQGASRLPNSTVYVVEPGYLGFTVQPGGRWVLETGRLYEVTVEVLDKSGNKIYLSDNIRIETTLPAEFFEVLASSQNGSHHHVRATKKGQTAIEAALTSVVDQDGGVHTLRVPMWNQQEVEIHVPITLYPSILTFPWQPKTGAYQYTIKAHGGSGNFTWSSSSSMVATVTVKGVMTTGSDIGLSVIQAHDVQNPLHFGEMKVYVIEPSGMEFAPCPVEARVGQTLELPLRISGLMPGGADEVVTLSDCSHFDLAVEVENQGVFQPLPGRLRPGPEHCSGVTVRAEAQGHTTLLVTYKHGHIHLSARITIAAYLPLKAVDPSAVALVTLGSSKEMLFEGGPRPWVLEPSKFFRNVTSEDKESISLALFGPPASRNYQQHWILVTCQVLGEQVIALTVGNKPSITNPFPALEPAVVKFVCAPPSRLTLTPVYASPQLDLSCPLLQQNKQVVPVSSHRNPLLDLAAYDQQGRRFDNFSSLSIQWESSRPSLASVELDLPLQLVSRDDGSGQKKGHGEQGSRLRPRGEACGLAWGGPQPPGSDSAALPLQHDPLLPVSASIELILVEDVRVSPEEVTIYNHPGVQVELHIREGSGYFFLNTSSADVIRVAYQEARGVAMVHPLLPGTTTIMIHDLCLAFPAPAKAAVYISDIQELYIRVVDKVEIGKMVKAYVRVLDFHKKPFLAKYLAFMDLKLRAASQIVTLVALDEAPDDYTATFRVHGVAIGQTSLTASVTDKAGQRINSAPQQIEVFPPFRLIPRKVTLIIGATMQITSEGGPQPQSNILFAVSNESVAVVTGAGLVRGLAVGNGTVSGVVQAVDAETGKLVIVSQDLVEVEVLRLQAVRIRAPITRMRTGTQMPVYVTGITNNQNPFSFGNAVPGLTFHWSVTKRDILDIRGRHHEASLRLPSQYNFAMNVHGRAKGRTGLRVVVKALDPTAGQLLGLAKELSDEIQIQVFEKLRLLNPEIEAEHVLMSPNSFIKLQTNRDGAASLSYRILDGPEKVPVVHIDEKGFLVSGSLIGTSTVEVTAQEAFGANQTIIVAVKVSPVSYLRISMGPALHTQNKEALAALPLGVTVTFTIHFHDNSGDVFHAHNSVLNFVDTGVGTAEEQNGAGWSVRLGKMGHMQFPLPGVPGIWSSSASSILHVDPKTGVAMAREAGSVTIYYEVAGHLRTYKEIVVSTPQRIVAQYVRPVQTGFQEGEASKVMITVGERSSNLRGECSPAQVGGIAALHPESLLSCQLQFEQDVFDFPAREVFTAEPEFDAALGRYLCSITMLRLTDKQLKHLNMRRTALLVTASILGSPSSGEQIGAEVPFSPGLYADQAEILLSNHFTSSEVKVFGAMEVLENLEVKSGSPAVLAFVKEKSLGLPSFITYTVGVSDPAAGSQGPLSTALTFSSPTTNQAITIPVTVAFVMDRRGPGPHGAGLFQHFLDSYQVMFFTLFALLAGTAVMIIAYHTVCTPREPAAPPALSPQASPRHSPHCEWPPSRGVLGVDPTSQKAWPCTNAPLAPLFTASLSTVDFAASPSPTPFNALPPVRRASPPSGLWSPSYPSH</sequence>
<dbReference type="InterPro" id="IPR056898">
    <property type="entry name" value="Ig_NUP210_6th"/>
</dbReference>
<dbReference type="Pfam" id="PF26182">
    <property type="entry name" value="Ig_NUP210_5th"/>
    <property type="match status" value="1"/>
</dbReference>
<dbReference type="InterPro" id="IPR055098">
    <property type="entry name" value="Ig_NUP210_3rd"/>
</dbReference>
<evidence type="ECO:0000313" key="14">
    <source>
        <dbReference type="Proteomes" id="UP000694570"/>
    </source>
</evidence>
<reference evidence="13" key="1">
    <citation type="submission" date="2025-08" db="UniProtKB">
        <authorList>
            <consortium name="Ensembl"/>
        </authorList>
    </citation>
    <scope>IDENTIFICATION</scope>
</reference>
<dbReference type="Pfam" id="PF24935">
    <property type="entry name" value="Ig_NUP210_6th"/>
    <property type="match status" value="1"/>
</dbReference>
<evidence type="ECO:0000256" key="1">
    <source>
        <dbReference type="ARBA" id="ARBA00004590"/>
    </source>
</evidence>
<evidence type="ECO:0000313" key="13">
    <source>
        <dbReference type="Ensembl" id="ENSSSCP00030004332.1"/>
    </source>
</evidence>
<proteinExistence type="inferred from homology"/>
<dbReference type="InterPro" id="IPR055095">
    <property type="entry name" value="NUP210_Ig_C"/>
</dbReference>
<comment type="subcellular location">
    <subcellularLocation>
        <location evidence="1">Nucleus membrane</location>
        <topology evidence="1">Single-pass membrane protein</topology>
    </subcellularLocation>
</comment>
<dbReference type="InterPro" id="IPR058779">
    <property type="entry name" value="Ig_NUP210_13th"/>
</dbReference>
<dbReference type="Pfam" id="PF22962">
    <property type="entry name" value="Ig_NUP210_7th"/>
    <property type="match status" value="1"/>
</dbReference>
<dbReference type="Ensembl" id="ENSSSCT00030010108.1">
    <property type="protein sequence ID" value="ENSSSCP00030004332.1"/>
    <property type="gene ID" value="ENSSSCG00030007391.1"/>
</dbReference>
<dbReference type="InterPro" id="IPR008964">
    <property type="entry name" value="Invasin/intimin_cell_adhesion"/>
</dbReference>
<keyword evidence="8" id="KW-0539">Nucleus</keyword>
<dbReference type="SMART" id="SM00635">
    <property type="entry name" value="BID_2"/>
    <property type="match status" value="1"/>
</dbReference>
<comment type="similarity">
    <text evidence="2">Belongs to the NUP210 family.</text>
</comment>
<feature type="compositionally biased region" description="Basic and acidic residues" evidence="9">
    <location>
        <begin position="828"/>
        <end position="850"/>
    </location>
</feature>
<evidence type="ECO:0000256" key="9">
    <source>
        <dbReference type="SAM" id="MobiDB-lite"/>
    </source>
</evidence>
<dbReference type="InterPro" id="IPR056899">
    <property type="entry name" value="Ig_NUP210_9th"/>
</dbReference>